<name>A0AAW9DT38_ACIAO</name>
<proteinExistence type="predicted"/>
<accession>A0AAW9DT38</accession>
<reference evidence="1 2" key="1">
    <citation type="submission" date="2023-11" db="EMBL/GenBank/DDBJ databases">
        <title>MicrobeMod: A computational toolkit for identifying prokaryotic methylation and restriction-modification with nanopore sequencing.</title>
        <authorList>
            <person name="Crits-Christoph A."/>
            <person name="Kang S.C."/>
            <person name="Lee H."/>
            <person name="Ostrov N."/>
        </authorList>
    </citation>
    <scope>NUCLEOTIDE SEQUENCE [LARGE SCALE GENOMIC DNA]</scope>
    <source>
        <strain evidence="1 2">DSMZ 700</strain>
    </source>
</reference>
<dbReference type="EMBL" id="JAWXYB010000018">
    <property type="protein sequence ID" value="MDX5931817.1"/>
    <property type="molecule type" value="Genomic_DNA"/>
</dbReference>
<dbReference type="Proteomes" id="UP001279553">
    <property type="component" value="Unassembled WGS sequence"/>
</dbReference>
<dbReference type="AlphaFoldDB" id="A0AAW9DT38"/>
<evidence type="ECO:0000313" key="1">
    <source>
        <dbReference type="EMBL" id="MDX5931817.1"/>
    </source>
</evidence>
<gene>
    <name evidence="1" type="ORF">SIL87_13695</name>
</gene>
<evidence type="ECO:0000313" key="2">
    <source>
        <dbReference type="Proteomes" id="UP001279553"/>
    </source>
</evidence>
<keyword evidence="2" id="KW-1185">Reference proteome</keyword>
<comment type="caution">
    <text evidence="1">The sequence shown here is derived from an EMBL/GenBank/DDBJ whole genome shotgun (WGS) entry which is preliminary data.</text>
</comment>
<organism evidence="1 2">
    <name type="scientific">Acidiphilium acidophilum</name>
    <name type="common">Thiobacillus acidophilus</name>
    <dbReference type="NCBI Taxonomy" id="76588"/>
    <lineage>
        <taxon>Bacteria</taxon>
        <taxon>Pseudomonadati</taxon>
        <taxon>Pseudomonadota</taxon>
        <taxon>Alphaproteobacteria</taxon>
        <taxon>Acetobacterales</taxon>
        <taxon>Acidocellaceae</taxon>
        <taxon>Acidiphilium</taxon>
    </lineage>
</organism>
<sequence length="59" mass="6733">MSKMRQASTSFFGKKEVKKLPLIWSSQVKPPVTQMNKSFLLLFYKKEAFSFSPNSSCPA</sequence>
<protein>
    <submittedName>
        <fullName evidence="1">Uncharacterized protein</fullName>
    </submittedName>
</protein>